<evidence type="ECO:0000256" key="1">
    <source>
        <dbReference type="ARBA" id="ARBA00004571"/>
    </source>
</evidence>
<gene>
    <name evidence="14" type="ORF">HYPDE_23348</name>
</gene>
<evidence type="ECO:0000313" key="14">
    <source>
        <dbReference type="EMBL" id="AGK56356.1"/>
    </source>
</evidence>
<reference evidence="14 15" key="1">
    <citation type="journal article" date="2013" name="Genome Announc.">
        <title>Genome sequences for three denitrifying bacterial strains isolated from a uranium- and nitrate-contaminated subsurface environment.</title>
        <authorList>
            <person name="Venkatramanan R."/>
            <person name="Prakash O."/>
            <person name="Woyke T."/>
            <person name="Chain P."/>
            <person name="Goodwin L.A."/>
            <person name="Watson D."/>
            <person name="Brooks S."/>
            <person name="Kostka J.E."/>
            <person name="Green S.J."/>
        </authorList>
    </citation>
    <scope>NUCLEOTIDE SEQUENCE [LARGE SCALE GENOMIC DNA]</scope>
    <source>
        <strain evidence="14 15">1NES1</strain>
    </source>
</reference>
<evidence type="ECO:0000259" key="13">
    <source>
        <dbReference type="Pfam" id="PF07715"/>
    </source>
</evidence>
<dbReference type="PANTHER" id="PTHR30069:SF39">
    <property type="entry name" value="BLL6183 PROTEIN"/>
    <property type="match status" value="1"/>
</dbReference>
<comment type="similarity">
    <text evidence="8 9">Belongs to the TonB-dependent receptor family.</text>
</comment>
<keyword evidence="6 8" id="KW-0472">Membrane</keyword>
<dbReference type="GO" id="GO:0015344">
    <property type="term" value="F:siderophore uptake transmembrane transporter activity"/>
    <property type="evidence" value="ECO:0007669"/>
    <property type="project" value="TreeGrafter"/>
</dbReference>
<dbReference type="KEGG" id="hdt:HYPDE_23348"/>
<dbReference type="PANTHER" id="PTHR30069">
    <property type="entry name" value="TONB-DEPENDENT OUTER MEMBRANE RECEPTOR"/>
    <property type="match status" value="1"/>
</dbReference>
<dbReference type="InterPro" id="IPR037066">
    <property type="entry name" value="Plug_dom_sf"/>
</dbReference>
<dbReference type="InterPro" id="IPR012910">
    <property type="entry name" value="Plug_dom"/>
</dbReference>
<sequence>MKAARKQGVKLMAGRILAAAWGLTLAFAVVGPASALAQESGGATTAQPPAAPNAPSPNTPSEQTAPTQAPSTETPNQQSTTPGTENPSTVLPEVQVIQQQQKAKPKPVKQAVKPKKAPTPVAAAPAPPPSPAAIEAAQPSEIKMSPVAGSEIPLAKVPIGVSSVTAADVQRTGDVTVQNVLETRVPGIIVNDMQGNEFQTEVQYRGFSSSPVNGVPQGLAVYQNGVRINEAFGDIVNWDFLPSNAISNMTVMSSNPVFGLNAIGGAISIDMRDGFNFHGAEFDVRGGSFGRIQGSGAIGAQSGNWAMFIAAEDINDDGWRQFSPAEIHRMYADLGFKNRDAEFHVNFTGADNFVGAVTAAPVQLLDEGWNRVYTNPQTTQNDMEMVSINGSVKATNTLTFSGVTYYRHFQQAHLDGNILEVEDCGDGNLCLDGDPLTTSGGAEIPSSVGGGAPLGSLDRISQNTDSFGGSLQAVERAKLFDHNNQFLLGGSIDHGHVIYGANSALGAIGPNFTISPLGIPLTGPADISPRSLTTTNDYYGLYFTDTFDVNDRLSLTVGGRYNFARVTLEDKTGEDPFLNGSHTYQRFNPMGGATYELAKGLTFYTSYAEANRAPTPAELACADPDNPCIIESFLTGDPPLKQVVSRTGEVGFRGESLNALTNEKINWSFGLFRTLNQDDIISVASPTSGRGFFQNAGDTLRQGIEASISYQTQRLFLYANYAFIDPTFQSSLELASPNNPSPDVVPCAGDPTEKCINVRPGDRLPGVPRHRFKAGFDYWLTPKWKFGSDLIASSDQVFFGDEANLNKPLAGYAQVNLHTSYDITDHIQIYGLINNLFDNRYGTFGNYFNTAEGTEASLGTIDFIEGTEASLGTIDFTDARTIVPSMPFAAYGGMKFKF</sequence>
<comment type="subcellular location">
    <subcellularLocation>
        <location evidence="1 8">Cell outer membrane</location>
        <topology evidence="1 8">Multi-pass membrane protein</topology>
    </subcellularLocation>
</comment>
<keyword evidence="7 8" id="KW-0998">Cell outer membrane</keyword>
<keyword evidence="11" id="KW-0732">Signal</keyword>
<dbReference type="HOGENOM" id="CLU_008654_0_0_5"/>
<keyword evidence="15" id="KW-1185">Reference proteome</keyword>
<dbReference type="Proteomes" id="UP000005952">
    <property type="component" value="Chromosome"/>
</dbReference>
<dbReference type="STRING" id="670307.HYPDE_23348"/>
<evidence type="ECO:0000256" key="2">
    <source>
        <dbReference type="ARBA" id="ARBA00022448"/>
    </source>
</evidence>
<dbReference type="Pfam" id="PF00593">
    <property type="entry name" value="TonB_dep_Rec_b-barrel"/>
    <property type="match status" value="1"/>
</dbReference>
<evidence type="ECO:0000313" key="15">
    <source>
        <dbReference type="Proteomes" id="UP000005952"/>
    </source>
</evidence>
<evidence type="ECO:0000256" key="8">
    <source>
        <dbReference type="PROSITE-ProRule" id="PRU01360"/>
    </source>
</evidence>
<feature type="compositionally biased region" description="Polar residues" evidence="10">
    <location>
        <begin position="62"/>
        <end position="89"/>
    </location>
</feature>
<feature type="region of interest" description="Disordered" evidence="10">
    <location>
        <begin position="36"/>
        <end position="133"/>
    </location>
</feature>
<evidence type="ECO:0000256" key="3">
    <source>
        <dbReference type="ARBA" id="ARBA00022452"/>
    </source>
</evidence>
<evidence type="ECO:0000256" key="5">
    <source>
        <dbReference type="ARBA" id="ARBA00023077"/>
    </source>
</evidence>
<dbReference type="InterPro" id="IPR039426">
    <property type="entry name" value="TonB-dep_rcpt-like"/>
</dbReference>
<evidence type="ECO:0000256" key="7">
    <source>
        <dbReference type="ARBA" id="ARBA00023237"/>
    </source>
</evidence>
<feature type="compositionally biased region" description="Pro residues" evidence="10">
    <location>
        <begin position="49"/>
        <end position="58"/>
    </location>
</feature>
<feature type="compositionally biased region" description="Basic residues" evidence="10">
    <location>
        <begin position="103"/>
        <end position="116"/>
    </location>
</feature>
<evidence type="ECO:0000256" key="9">
    <source>
        <dbReference type="RuleBase" id="RU003357"/>
    </source>
</evidence>
<dbReference type="EMBL" id="CP005587">
    <property type="protein sequence ID" value="AGK56356.1"/>
    <property type="molecule type" value="Genomic_DNA"/>
</dbReference>
<keyword evidence="3 8" id="KW-1134">Transmembrane beta strand</keyword>
<keyword evidence="5 9" id="KW-0798">TonB box</keyword>
<keyword evidence="14" id="KW-0675">Receptor</keyword>
<keyword evidence="4 8" id="KW-0812">Transmembrane</keyword>
<dbReference type="AlphaFoldDB" id="N0B731"/>
<feature type="chain" id="PRO_5004105910" evidence="11">
    <location>
        <begin position="38"/>
        <end position="898"/>
    </location>
</feature>
<evidence type="ECO:0000256" key="4">
    <source>
        <dbReference type="ARBA" id="ARBA00022692"/>
    </source>
</evidence>
<dbReference type="Pfam" id="PF07715">
    <property type="entry name" value="Plug"/>
    <property type="match status" value="1"/>
</dbReference>
<feature type="domain" description="TonB-dependent receptor-like beta-barrel" evidence="12">
    <location>
        <begin position="373"/>
        <end position="836"/>
    </location>
</feature>
<feature type="compositionally biased region" description="Low complexity" evidence="10">
    <location>
        <begin position="92"/>
        <end position="102"/>
    </location>
</feature>
<dbReference type="InterPro" id="IPR036942">
    <property type="entry name" value="Beta-barrel_TonB_sf"/>
</dbReference>
<evidence type="ECO:0000256" key="11">
    <source>
        <dbReference type="SAM" id="SignalP"/>
    </source>
</evidence>
<feature type="domain" description="TonB-dependent receptor plug" evidence="13">
    <location>
        <begin position="154"/>
        <end position="266"/>
    </location>
</feature>
<dbReference type="InterPro" id="IPR000531">
    <property type="entry name" value="Beta-barrel_TonB"/>
</dbReference>
<dbReference type="PROSITE" id="PS52016">
    <property type="entry name" value="TONB_DEPENDENT_REC_3"/>
    <property type="match status" value="1"/>
</dbReference>
<evidence type="ECO:0000256" key="10">
    <source>
        <dbReference type="SAM" id="MobiDB-lite"/>
    </source>
</evidence>
<dbReference type="SUPFAM" id="SSF56935">
    <property type="entry name" value="Porins"/>
    <property type="match status" value="1"/>
</dbReference>
<dbReference type="Gene3D" id="2.40.170.20">
    <property type="entry name" value="TonB-dependent receptor, beta-barrel domain"/>
    <property type="match status" value="1"/>
</dbReference>
<feature type="signal peptide" evidence="11">
    <location>
        <begin position="1"/>
        <end position="37"/>
    </location>
</feature>
<name>N0B731_9HYPH</name>
<keyword evidence="2 8" id="KW-0813">Transport</keyword>
<proteinExistence type="inferred from homology"/>
<dbReference type="GO" id="GO:0009279">
    <property type="term" value="C:cell outer membrane"/>
    <property type="evidence" value="ECO:0007669"/>
    <property type="project" value="UniProtKB-SubCell"/>
</dbReference>
<protein>
    <submittedName>
        <fullName evidence="14">TonB-dependent receptor</fullName>
    </submittedName>
</protein>
<dbReference type="eggNOG" id="COG4772">
    <property type="taxonomic scope" value="Bacteria"/>
</dbReference>
<dbReference type="GO" id="GO:0044718">
    <property type="term" value="P:siderophore transmembrane transport"/>
    <property type="evidence" value="ECO:0007669"/>
    <property type="project" value="TreeGrafter"/>
</dbReference>
<accession>N0B731</accession>
<dbReference type="Gene3D" id="2.170.130.10">
    <property type="entry name" value="TonB-dependent receptor, plug domain"/>
    <property type="match status" value="1"/>
</dbReference>
<evidence type="ECO:0000256" key="6">
    <source>
        <dbReference type="ARBA" id="ARBA00023136"/>
    </source>
</evidence>
<evidence type="ECO:0000259" key="12">
    <source>
        <dbReference type="Pfam" id="PF00593"/>
    </source>
</evidence>
<organism evidence="14 15">
    <name type="scientific">Hyphomicrobium denitrificans 1NES1</name>
    <dbReference type="NCBI Taxonomy" id="670307"/>
    <lineage>
        <taxon>Bacteria</taxon>
        <taxon>Pseudomonadati</taxon>
        <taxon>Pseudomonadota</taxon>
        <taxon>Alphaproteobacteria</taxon>
        <taxon>Hyphomicrobiales</taxon>
        <taxon>Hyphomicrobiaceae</taxon>
        <taxon>Hyphomicrobium</taxon>
    </lineage>
</organism>